<name>A0A5C1AGB9_9BACT</name>
<dbReference type="OrthoDB" id="286892at2"/>
<gene>
    <name evidence="1" type="ORF">PX52LOC_05494</name>
</gene>
<evidence type="ECO:0000313" key="2">
    <source>
        <dbReference type="Proteomes" id="UP000324974"/>
    </source>
</evidence>
<accession>A0A5C1AGB9</accession>
<dbReference type="EMBL" id="CP042425">
    <property type="protein sequence ID" value="QEL18469.1"/>
    <property type="molecule type" value="Genomic_DNA"/>
</dbReference>
<keyword evidence="2" id="KW-1185">Reference proteome</keyword>
<reference evidence="2" key="1">
    <citation type="submission" date="2019-08" db="EMBL/GenBank/DDBJ databases">
        <title>Limnoglobus roseus gen. nov., sp. nov., a novel freshwater planctomycete with a giant genome from the family Gemmataceae.</title>
        <authorList>
            <person name="Kulichevskaya I.S."/>
            <person name="Naumoff D.G."/>
            <person name="Miroshnikov K."/>
            <person name="Ivanova A."/>
            <person name="Philippov D.A."/>
            <person name="Hakobyan A."/>
            <person name="Rijpstra I.C."/>
            <person name="Sinninghe Damste J.S."/>
            <person name="Liesack W."/>
            <person name="Dedysh S.N."/>
        </authorList>
    </citation>
    <scope>NUCLEOTIDE SEQUENCE [LARGE SCALE GENOMIC DNA]</scope>
    <source>
        <strain evidence="2">PX52</strain>
    </source>
</reference>
<dbReference type="Proteomes" id="UP000324974">
    <property type="component" value="Chromosome"/>
</dbReference>
<dbReference type="KEGG" id="lrs:PX52LOC_05494"/>
<organism evidence="1 2">
    <name type="scientific">Limnoglobus roseus</name>
    <dbReference type="NCBI Taxonomy" id="2598579"/>
    <lineage>
        <taxon>Bacteria</taxon>
        <taxon>Pseudomonadati</taxon>
        <taxon>Planctomycetota</taxon>
        <taxon>Planctomycetia</taxon>
        <taxon>Gemmatales</taxon>
        <taxon>Gemmataceae</taxon>
        <taxon>Limnoglobus</taxon>
    </lineage>
</organism>
<evidence type="ECO:0008006" key="3">
    <source>
        <dbReference type="Google" id="ProtNLM"/>
    </source>
</evidence>
<protein>
    <recommendedName>
        <fullName evidence="3">LSM domain-containing protein</fullName>
    </recommendedName>
</protein>
<dbReference type="RefSeq" id="WP_149112979.1">
    <property type="nucleotide sequence ID" value="NZ_CP042425.1"/>
</dbReference>
<dbReference type="AlphaFoldDB" id="A0A5C1AGB9"/>
<proteinExistence type="predicted"/>
<evidence type="ECO:0000313" key="1">
    <source>
        <dbReference type="EMBL" id="QEL18469.1"/>
    </source>
</evidence>
<sequence>MLNEFVGQKVVVDFRSEFVCLGLLKSVDDHFLEMRSCDLHDLRDTDSTRENYVAAAVSTGVKRNRKRVLLNRQDVIAISLLEDVVDE</sequence>